<evidence type="ECO:0000313" key="1">
    <source>
        <dbReference type="EMBL" id="MCY1139929.1"/>
    </source>
</evidence>
<comment type="caution">
    <text evidence="1">The sequence shown here is derived from an EMBL/GenBank/DDBJ whole genome shotgun (WGS) entry which is preliminary data.</text>
</comment>
<name>A0ABT4B0B3_9ACTN</name>
<reference evidence="1" key="1">
    <citation type="submission" date="2022-11" db="EMBL/GenBank/DDBJ databases">
        <authorList>
            <person name="Somphong A."/>
            <person name="Phongsopitanun W."/>
        </authorList>
    </citation>
    <scope>NUCLEOTIDE SEQUENCE</scope>
    <source>
        <strain evidence="1">Pm04-4</strain>
    </source>
</reference>
<proteinExistence type="predicted"/>
<sequence>MAYVSDFWDEEFSPSAGALNTLRWARNMGAETLGEAYDMLEQFELSNDVPEVLGEDDTVEAVREEFEHGLETVGPDADLTSLL</sequence>
<keyword evidence="2" id="KW-1185">Reference proteome</keyword>
<gene>
    <name evidence="1" type="ORF">OWR29_18150</name>
</gene>
<organism evidence="1 2">
    <name type="scientific">Paractinoplanes pyxinae</name>
    <dbReference type="NCBI Taxonomy" id="2997416"/>
    <lineage>
        <taxon>Bacteria</taxon>
        <taxon>Bacillati</taxon>
        <taxon>Actinomycetota</taxon>
        <taxon>Actinomycetes</taxon>
        <taxon>Micromonosporales</taxon>
        <taxon>Micromonosporaceae</taxon>
        <taxon>Paractinoplanes</taxon>
    </lineage>
</organism>
<evidence type="ECO:0000313" key="2">
    <source>
        <dbReference type="Proteomes" id="UP001151002"/>
    </source>
</evidence>
<dbReference type="Proteomes" id="UP001151002">
    <property type="component" value="Unassembled WGS sequence"/>
</dbReference>
<dbReference type="EMBL" id="JAPNTZ010000006">
    <property type="protein sequence ID" value="MCY1139929.1"/>
    <property type="molecule type" value="Genomic_DNA"/>
</dbReference>
<dbReference type="RefSeq" id="WP_267564436.1">
    <property type="nucleotide sequence ID" value="NZ_JAPNTZ010000006.1"/>
</dbReference>
<protein>
    <submittedName>
        <fullName evidence="1">Uncharacterized protein</fullName>
    </submittedName>
</protein>
<accession>A0ABT4B0B3</accession>